<dbReference type="Proteomes" id="UP000256269">
    <property type="component" value="Unassembled WGS sequence"/>
</dbReference>
<gene>
    <name evidence="3" type="ORF">BCF44_102474</name>
</gene>
<dbReference type="SUPFAM" id="SSF53448">
    <property type="entry name" value="Nucleotide-diphospho-sugar transferases"/>
    <property type="match status" value="1"/>
</dbReference>
<evidence type="ECO:0000313" key="4">
    <source>
        <dbReference type="Proteomes" id="UP000256269"/>
    </source>
</evidence>
<reference evidence="3 4" key="1">
    <citation type="submission" date="2018-08" db="EMBL/GenBank/DDBJ databases">
        <title>Genomic Encyclopedia of Archaeal and Bacterial Type Strains, Phase II (KMG-II): from individual species to whole genera.</title>
        <authorList>
            <person name="Goeker M."/>
        </authorList>
    </citation>
    <scope>NUCLEOTIDE SEQUENCE [LARGE SCALE GENOMIC DNA]</scope>
    <source>
        <strain evidence="3 4">DSM 45791</strain>
    </source>
</reference>
<dbReference type="InterPro" id="IPR025877">
    <property type="entry name" value="MobA-like_NTP_Trfase"/>
</dbReference>
<evidence type="ECO:0000313" key="3">
    <source>
        <dbReference type="EMBL" id="REH54242.1"/>
    </source>
</evidence>
<dbReference type="AlphaFoldDB" id="A0A3E0I688"/>
<proteinExistence type="predicted"/>
<name>A0A3E0I688_9PSEU</name>
<dbReference type="Pfam" id="PF12804">
    <property type="entry name" value="NTP_transf_3"/>
    <property type="match status" value="1"/>
</dbReference>
<keyword evidence="1" id="KW-0808">Transferase</keyword>
<comment type="caution">
    <text evidence="3">The sequence shown here is derived from an EMBL/GenBank/DDBJ whole genome shotgun (WGS) entry which is preliminary data.</text>
</comment>
<dbReference type="RefSeq" id="WP_211352921.1">
    <property type="nucleotide sequence ID" value="NZ_CP144375.1"/>
</dbReference>
<dbReference type="GO" id="GO:0016779">
    <property type="term" value="F:nucleotidyltransferase activity"/>
    <property type="evidence" value="ECO:0007669"/>
    <property type="project" value="TreeGrafter"/>
</dbReference>
<dbReference type="PANTHER" id="PTHR19136">
    <property type="entry name" value="MOLYBDENUM COFACTOR GUANYLYLTRANSFERASE"/>
    <property type="match status" value="1"/>
</dbReference>
<evidence type="ECO:0000259" key="2">
    <source>
        <dbReference type="Pfam" id="PF12804"/>
    </source>
</evidence>
<dbReference type="InterPro" id="IPR029044">
    <property type="entry name" value="Nucleotide-diphossugar_trans"/>
</dbReference>
<dbReference type="Gene3D" id="3.90.550.10">
    <property type="entry name" value="Spore Coat Polysaccharide Biosynthesis Protein SpsA, Chain A"/>
    <property type="match status" value="1"/>
</dbReference>
<evidence type="ECO:0000256" key="1">
    <source>
        <dbReference type="ARBA" id="ARBA00022679"/>
    </source>
</evidence>
<organism evidence="3 4">
    <name type="scientific">Kutzneria buriramensis</name>
    <dbReference type="NCBI Taxonomy" id="1045776"/>
    <lineage>
        <taxon>Bacteria</taxon>
        <taxon>Bacillati</taxon>
        <taxon>Actinomycetota</taxon>
        <taxon>Actinomycetes</taxon>
        <taxon>Pseudonocardiales</taxon>
        <taxon>Pseudonocardiaceae</taxon>
        <taxon>Kutzneria</taxon>
    </lineage>
</organism>
<dbReference type="EMBL" id="QUNO01000002">
    <property type="protein sequence ID" value="REH54242.1"/>
    <property type="molecule type" value="Genomic_DNA"/>
</dbReference>
<dbReference type="PANTHER" id="PTHR19136:SF81">
    <property type="entry name" value="MOLYBDENUM COFACTOR GUANYLYLTRANSFERASE"/>
    <property type="match status" value="1"/>
</dbReference>
<feature type="domain" description="MobA-like NTP transferase" evidence="2">
    <location>
        <begin position="6"/>
        <end position="151"/>
    </location>
</feature>
<protein>
    <submittedName>
        <fullName evidence="3">Molybdopterin-guanine dinucleotide biosynthesis protein A</fullName>
    </submittedName>
</protein>
<keyword evidence="4" id="KW-1185">Reference proteome</keyword>
<sequence length="184" mass="18754">MTGFGAVLLAGGRGSRMGGVHKPALVVAGSTLLDRALTAVAAASEVVVVGPESATARPVVWTREQPPGGGPVAALAAGLHLVTTPVIAVLAADLVGVTADTVARLRAAVERDGAVLDDGRPQWLIGVWRADALRRVLPEDPAGASLRSALGRLDYVPVAARPGETADVDTPVDLARAASQHPYR</sequence>
<accession>A0A3E0I688</accession>